<evidence type="ECO:0000313" key="3">
    <source>
        <dbReference type="Proteomes" id="UP000186940"/>
    </source>
</evidence>
<comment type="caution">
    <text evidence="2">The sequence shown here is derived from an EMBL/GenBank/DDBJ whole genome shotgun (WGS) entry which is preliminary data.</text>
</comment>
<dbReference type="AlphaFoldDB" id="A0A1F2P8G2"/>
<keyword evidence="1" id="KW-0175">Coiled coil</keyword>
<name>A0A1F2P8G2_9EURY</name>
<feature type="coiled-coil region" evidence="1">
    <location>
        <begin position="4"/>
        <end position="38"/>
    </location>
</feature>
<dbReference type="EMBL" id="LYOS01000005">
    <property type="protein sequence ID" value="OFV67325.1"/>
    <property type="molecule type" value="Genomic_DNA"/>
</dbReference>
<gene>
    <name evidence="2" type="ORF">SCAL_001594</name>
</gene>
<accession>A0A1F2P8G2</accession>
<organism evidence="2 3">
    <name type="scientific">Candidatus Syntropharchaeum caldarium</name>
    <dbReference type="NCBI Taxonomy" id="1838285"/>
    <lineage>
        <taxon>Archaea</taxon>
        <taxon>Methanobacteriati</taxon>
        <taxon>Methanobacteriota</taxon>
        <taxon>Stenosarchaea group</taxon>
        <taxon>Methanomicrobia</taxon>
        <taxon>Methanosarcinales</taxon>
        <taxon>ANME-2 cluster</taxon>
        <taxon>Candidatus Syntropharchaeum</taxon>
    </lineage>
</organism>
<proteinExistence type="predicted"/>
<sequence length="75" mass="8517">MKGKDKIMISAVNLERKLLALERELHSLLDMVREERLKELGGDVVEASSGAWGYDVDSAEFVRGLRGSKRLDWIE</sequence>
<dbReference type="STRING" id="1838285.SCAL_001594"/>
<evidence type="ECO:0000313" key="2">
    <source>
        <dbReference type="EMBL" id="OFV67325.1"/>
    </source>
</evidence>
<keyword evidence="3" id="KW-1185">Reference proteome</keyword>
<evidence type="ECO:0000256" key="1">
    <source>
        <dbReference type="SAM" id="Coils"/>
    </source>
</evidence>
<dbReference type="Proteomes" id="UP000186940">
    <property type="component" value="Unassembled WGS sequence"/>
</dbReference>
<reference evidence="2" key="1">
    <citation type="submission" date="2016-05" db="EMBL/GenBank/DDBJ databases">
        <title>Microbial consortia oxidize butane by reversing methanogenesis.</title>
        <authorList>
            <person name="Laso-Perez R."/>
            <person name="Richter M."/>
            <person name="Wegener G."/>
            <person name="Musat F."/>
        </authorList>
    </citation>
    <scope>NUCLEOTIDE SEQUENCE [LARGE SCALE GENOMIC DNA]</scope>
    <source>
        <strain evidence="2">BOX2</strain>
    </source>
</reference>
<protein>
    <submittedName>
        <fullName evidence="2">Uncharacterized protein</fullName>
    </submittedName>
</protein>